<feature type="transmembrane region" description="Helical" evidence="1">
    <location>
        <begin position="108"/>
        <end position="132"/>
    </location>
</feature>
<sequence length="151" mass="15803">MSENAPGTTVPEGIRCSDAEREQVRAALYAAAGEGRLTMDEVEERLGRLEAIRYRHELASMTADLPPSEGDAPVGWRQIMAAARAALAADVAVLRGRAAEPAPGRRRLLIIVTVLIGLLIAAAIVVGAVHGFGADGFDGHEMGAIEHGRGG</sequence>
<name>A0A6I8M2V2_9PSEU</name>
<feature type="domain" description="DUF1707" evidence="2">
    <location>
        <begin position="14"/>
        <end position="66"/>
    </location>
</feature>
<dbReference type="AlphaFoldDB" id="A0A6I8M2V2"/>
<evidence type="ECO:0000259" key="2">
    <source>
        <dbReference type="Pfam" id="PF08044"/>
    </source>
</evidence>
<dbReference type="Pfam" id="PF08044">
    <property type="entry name" value="DUF1707"/>
    <property type="match status" value="1"/>
</dbReference>
<gene>
    <name evidence="3" type="ORF">AA23TX_09675</name>
</gene>
<dbReference type="EMBL" id="CABVGP010000004">
    <property type="protein sequence ID" value="VVJ24917.1"/>
    <property type="molecule type" value="Genomic_DNA"/>
</dbReference>
<keyword evidence="1" id="KW-0472">Membrane</keyword>
<keyword evidence="1" id="KW-0812">Transmembrane</keyword>
<evidence type="ECO:0000256" key="1">
    <source>
        <dbReference type="SAM" id="Phobius"/>
    </source>
</evidence>
<keyword evidence="4" id="KW-1185">Reference proteome</keyword>
<evidence type="ECO:0000313" key="4">
    <source>
        <dbReference type="Proteomes" id="UP000399805"/>
    </source>
</evidence>
<protein>
    <recommendedName>
        <fullName evidence="2">DUF1707 domain-containing protein</fullName>
    </recommendedName>
</protein>
<reference evidence="3 4" key="1">
    <citation type="submission" date="2019-09" db="EMBL/GenBank/DDBJ databases">
        <authorList>
            <person name="Leyn A S."/>
        </authorList>
    </citation>
    <scope>NUCLEOTIDE SEQUENCE [LARGE SCALE GENOMIC DNA]</scope>
    <source>
        <strain evidence="3">AA231_1</strain>
    </source>
</reference>
<dbReference type="Proteomes" id="UP000399805">
    <property type="component" value="Unassembled WGS sequence"/>
</dbReference>
<organism evidence="3 4">
    <name type="scientific">Amycolatopsis camponoti</name>
    <dbReference type="NCBI Taxonomy" id="2606593"/>
    <lineage>
        <taxon>Bacteria</taxon>
        <taxon>Bacillati</taxon>
        <taxon>Actinomycetota</taxon>
        <taxon>Actinomycetes</taxon>
        <taxon>Pseudonocardiales</taxon>
        <taxon>Pseudonocardiaceae</taxon>
        <taxon>Amycolatopsis</taxon>
    </lineage>
</organism>
<dbReference type="InterPro" id="IPR012551">
    <property type="entry name" value="DUF1707_SHOCT-like"/>
</dbReference>
<keyword evidence="1" id="KW-1133">Transmembrane helix</keyword>
<proteinExistence type="predicted"/>
<accession>A0A6I8M2V2</accession>
<evidence type="ECO:0000313" key="3">
    <source>
        <dbReference type="EMBL" id="VVJ24917.1"/>
    </source>
</evidence>
<dbReference type="RefSeq" id="WP_155549582.1">
    <property type="nucleotide sequence ID" value="NZ_CABVGP010000004.1"/>
</dbReference>